<organism evidence="2 3">
    <name type="scientific">Chondromyces apiculatus DSM 436</name>
    <dbReference type="NCBI Taxonomy" id="1192034"/>
    <lineage>
        <taxon>Bacteria</taxon>
        <taxon>Pseudomonadati</taxon>
        <taxon>Myxococcota</taxon>
        <taxon>Polyangia</taxon>
        <taxon>Polyangiales</taxon>
        <taxon>Polyangiaceae</taxon>
        <taxon>Chondromyces</taxon>
    </lineage>
</organism>
<name>A0A017SU72_9BACT</name>
<accession>A0A017SU72</accession>
<dbReference type="AlphaFoldDB" id="A0A017SU72"/>
<evidence type="ECO:0000313" key="2">
    <source>
        <dbReference type="EMBL" id="EYF00523.1"/>
    </source>
</evidence>
<comment type="caution">
    <text evidence="2">The sequence shown here is derived from an EMBL/GenBank/DDBJ whole genome shotgun (WGS) entry which is preliminary data.</text>
</comment>
<gene>
    <name evidence="2" type="ORF">CAP_0505</name>
</gene>
<dbReference type="RefSeq" id="WP_044251078.1">
    <property type="nucleotide sequence ID" value="NZ_ASRX01000107.1"/>
</dbReference>
<sequence length="193" mass="20718">MVADTATQKLYWLHATPSERSLRAIGLTSGEAVILADLTGEEFSVFNSAVRNLAVDADGVYWTTIRSVMRANHDGTDLAVLASTPCPQPSPQLQQDHGYRTIFNDDILGDLMVVSKVAPRNRTFRGRYAHGNGACPCCRRWRPLRDATGAAGGPLASPTPTVGIADPNPPRPGPQWLGSRTPTMGVANSKPVQ</sequence>
<evidence type="ECO:0000313" key="3">
    <source>
        <dbReference type="Proteomes" id="UP000019678"/>
    </source>
</evidence>
<dbReference type="EMBL" id="ASRX01000107">
    <property type="protein sequence ID" value="EYF00523.1"/>
    <property type="molecule type" value="Genomic_DNA"/>
</dbReference>
<evidence type="ECO:0000256" key="1">
    <source>
        <dbReference type="SAM" id="MobiDB-lite"/>
    </source>
</evidence>
<protein>
    <submittedName>
        <fullName evidence="2">Uncharacterized protein</fullName>
    </submittedName>
</protein>
<proteinExistence type="predicted"/>
<dbReference type="Proteomes" id="UP000019678">
    <property type="component" value="Unassembled WGS sequence"/>
</dbReference>
<reference evidence="2 3" key="1">
    <citation type="submission" date="2013-05" db="EMBL/GenBank/DDBJ databases">
        <title>Genome assembly of Chondromyces apiculatus DSM 436.</title>
        <authorList>
            <person name="Sharma G."/>
            <person name="Khatri I."/>
            <person name="Kaur C."/>
            <person name="Mayilraj S."/>
            <person name="Subramanian S."/>
        </authorList>
    </citation>
    <scope>NUCLEOTIDE SEQUENCE [LARGE SCALE GENOMIC DNA]</scope>
    <source>
        <strain evidence="2 3">DSM 436</strain>
    </source>
</reference>
<feature type="region of interest" description="Disordered" evidence="1">
    <location>
        <begin position="149"/>
        <end position="193"/>
    </location>
</feature>
<keyword evidence="3" id="KW-1185">Reference proteome</keyword>